<reference evidence="5 6" key="1">
    <citation type="submission" date="2016-10" db="EMBL/GenBank/DDBJ databases">
        <authorList>
            <person name="de Groot N.N."/>
        </authorList>
    </citation>
    <scope>NUCLEOTIDE SEQUENCE [LARGE SCALE GENOMIC DNA]</scope>
    <source>
        <strain evidence="5 6">DSM 10317</strain>
    </source>
</reference>
<evidence type="ECO:0000256" key="2">
    <source>
        <dbReference type="ARBA" id="ARBA00023125"/>
    </source>
</evidence>
<evidence type="ECO:0000313" key="5">
    <source>
        <dbReference type="EMBL" id="SCZ77843.1"/>
    </source>
</evidence>
<dbReference type="PRINTS" id="PR00032">
    <property type="entry name" value="HTHARAC"/>
</dbReference>
<proteinExistence type="predicted"/>
<keyword evidence="2 5" id="KW-0238">DNA-binding</keyword>
<evidence type="ECO:0000259" key="4">
    <source>
        <dbReference type="PROSITE" id="PS01124"/>
    </source>
</evidence>
<dbReference type="PROSITE" id="PS01124">
    <property type="entry name" value="HTH_ARAC_FAMILY_2"/>
    <property type="match status" value="1"/>
</dbReference>
<dbReference type="PANTHER" id="PTHR43280">
    <property type="entry name" value="ARAC-FAMILY TRANSCRIPTIONAL REGULATOR"/>
    <property type="match status" value="1"/>
</dbReference>
<dbReference type="EMBL" id="FMWK01000004">
    <property type="protein sequence ID" value="SCZ77843.1"/>
    <property type="molecule type" value="Genomic_DNA"/>
</dbReference>
<dbReference type="GO" id="GO:0003700">
    <property type="term" value="F:DNA-binding transcription factor activity"/>
    <property type="evidence" value="ECO:0007669"/>
    <property type="project" value="InterPro"/>
</dbReference>
<dbReference type="GO" id="GO:0043565">
    <property type="term" value="F:sequence-specific DNA binding"/>
    <property type="evidence" value="ECO:0007669"/>
    <property type="project" value="InterPro"/>
</dbReference>
<dbReference type="InterPro" id="IPR020449">
    <property type="entry name" value="Tscrpt_reg_AraC-type_HTH"/>
</dbReference>
<dbReference type="Pfam" id="PF12833">
    <property type="entry name" value="HTH_18"/>
    <property type="match status" value="1"/>
</dbReference>
<dbReference type="InterPro" id="IPR018060">
    <property type="entry name" value="HTH_AraC"/>
</dbReference>
<dbReference type="PANTHER" id="PTHR43280:SF34">
    <property type="entry name" value="ARAC-FAMILY TRANSCRIPTIONAL REGULATOR"/>
    <property type="match status" value="1"/>
</dbReference>
<accession>A0A1G5RUW6</accession>
<dbReference type="InterPro" id="IPR009057">
    <property type="entry name" value="Homeodomain-like_sf"/>
</dbReference>
<dbReference type="SMART" id="SM00342">
    <property type="entry name" value="HTH_ARAC"/>
    <property type="match status" value="1"/>
</dbReference>
<sequence>MKAEKDFFIYNVNDDDETIVHRHQNAELLFYQQVAKGDIDAIRDNCLNHEFLNQAGVGQLSKDPLQNLKYHFVVSVAIISRLCVDNGMEMEKSYRLSDFYIQRLDDITSIEMMEQLHDKMVTDYTYKMKIIRQNAGLSRPMTECMNYIYSHLKDRITVKDLAEYTSNSASYISRLFKEELGVSTSDYIRNAKLEASKNLLRYSDYSLVDIANYFSFTSQSHFCQLFQKETGLTPKKYREKYYGTHWKGTAGDIMDYIPHEE</sequence>
<evidence type="ECO:0000313" key="6">
    <source>
        <dbReference type="Proteomes" id="UP000199428"/>
    </source>
</evidence>
<name>A0A1G5RUW6_PSEXY</name>
<evidence type="ECO:0000256" key="3">
    <source>
        <dbReference type="ARBA" id="ARBA00023163"/>
    </source>
</evidence>
<dbReference type="RefSeq" id="WP_028246523.1">
    <property type="nucleotide sequence ID" value="NZ_FMWK01000004.1"/>
</dbReference>
<protein>
    <submittedName>
        <fullName evidence="5">AraC-type DNA-binding protein</fullName>
    </submittedName>
</protein>
<keyword evidence="1" id="KW-0805">Transcription regulation</keyword>
<feature type="domain" description="HTH araC/xylS-type" evidence="4">
    <location>
        <begin position="142"/>
        <end position="240"/>
    </location>
</feature>
<dbReference type="AlphaFoldDB" id="A0A1G5RUW6"/>
<keyword evidence="3" id="KW-0804">Transcription</keyword>
<dbReference type="Proteomes" id="UP000199428">
    <property type="component" value="Unassembled WGS sequence"/>
</dbReference>
<gene>
    <name evidence="5" type="ORF">SAMN02910350_00958</name>
</gene>
<evidence type="ECO:0000256" key="1">
    <source>
        <dbReference type="ARBA" id="ARBA00023015"/>
    </source>
</evidence>
<dbReference type="SUPFAM" id="SSF46689">
    <property type="entry name" value="Homeodomain-like"/>
    <property type="match status" value="2"/>
</dbReference>
<organism evidence="5 6">
    <name type="scientific">Pseudobutyrivibrio xylanivorans</name>
    <dbReference type="NCBI Taxonomy" id="185007"/>
    <lineage>
        <taxon>Bacteria</taxon>
        <taxon>Bacillati</taxon>
        <taxon>Bacillota</taxon>
        <taxon>Clostridia</taxon>
        <taxon>Lachnospirales</taxon>
        <taxon>Lachnospiraceae</taxon>
        <taxon>Pseudobutyrivibrio</taxon>
    </lineage>
</organism>
<dbReference type="Gene3D" id="1.10.10.60">
    <property type="entry name" value="Homeodomain-like"/>
    <property type="match status" value="2"/>
</dbReference>